<dbReference type="PANTHER" id="PTHR12506">
    <property type="entry name" value="PROTEIN PHOSPHATASE RELATED"/>
    <property type="match status" value="1"/>
</dbReference>
<dbReference type="Pfam" id="PF00642">
    <property type="entry name" value="zf-CCCH"/>
    <property type="match status" value="2"/>
</dbReference>
<evidence type="ECO:0000256" key="3">
    <source>
        <dbReference type="ARBA" id="ARBA00022833"/>
    </source>
</evidence>
<dbReference type="InterPro" id="IPR000571">
    <property type="entry name" value="Znf_CCCH"/>
</dbReference>
<evidence type="ECO:0000256" key="2">
    <source>
        <dbReference type="ARBA" id="ARBA00022771"/>
    </source>
</evidence>
<feature type="zinc finger region" description="C3H1-type" evidence="5">
    <location>
        <begin position="42"/>
        <end position="70"/>
    </location>
</feature>
<keyword evidence="9" id="KW-1185">Reference proteome</keyword>
<organism evidence="8 9">
    <name type="scientific">Musa troglodytarum</name>
    <name type="common">fe'i banana</name>
    <dbReference type="NCBI Taxonomy" id="320322"/>
    <lineage>
        <taxon>Eukaryota</taxon>
        <taxon>Viridiplantae</taxon>
        <taxon>Streptophyta</taxon>
        <taxon>Embryophyta</taxon>
        <taxon>Tracheophyta</taxon>
        <taxon>Spermatophyta</taxon>
        <taxon>Magnoliopsida</taxon>
        <taxon>Liliopsida</taxon>
        <taxon>Zingiberales</taxon>
        <taxon>Musaceae</taxon>
        <taxon>Musa</taxon>
    </lineage>
</organism>
<feature type="domain" description="C3H1-type" evidence="7">
    <location>
        <begin position="42"/>
        <end position="70"/>
    </location>
</feature>
<gene>
    <name evidence="8" type="ORF">MUK42_16256</name>
</gene>
<evidence type="ECO:0000256" key="6">
    <source>
        <dbReference type="SAM" id="MobiDB-lite"/>
    </source>
</evidence>
<keyword evidence="2 5" id="KW-0863">Zinc-finger</keyword>
<dbReference type="GO" id="GO:0003729">
    <property type="term" value="F:mRNA binding"/>
    <property type="evidence" value="ECO:0007669"/>
    <property type="project" value="TreeGrafter"/>
</dbReference>
<name>A0A9E7HGU9_9LILI</name>
<dbReference type="EMBL" id="CP097510">
    <property type="protein sequence ID" value="URE34229.1"/>
    <property type="molecule type" value="Genomic_DNA"/>
</dbReference>
<accession>A0A9E7HGU9</accession>
<dbReference type="InterPro" id="IPR036855">
    <property type="entry name" value="Znf_CCCH_sf"/>
</dbReference>
<evidence type="ECO:0000313" key="9">
    <source>
        <dbReference type="Proteomes" id="UP001055439"/>
    </source>
</evidence>
<dbReference type="PANTHER" id="PTHR12506:SF41">
    <property type="entry name" value="ZINC FINGER CCCH DOMAIN-CONTAINING PROTEIN 58"/>
    <property type="match status" value="1"/>
</dbReference>
<feature type="region of interest" description="Disordered" evidence="6">
    <location>
        <begin position="1"/>
        <end position="39"/>
    </location>
</feature>
<feature type="zinc finger region" description="C3H1-type" evidence="5">
    <location>
        <begin position="88"/>
        <end position="116"/>
    </location>
</feature>
<evidence type="ECO:0000313" key="8">
    <source>
        <dbReference type="EMBL" id="URE34229.1"/>
    </source>
</evidence>
<dbReference type="GO" id="GO:0008270">
    <property type="term" value="F:zinc ion binding"/>
    <property type="evidence" value="ECO:0007669"/>
    <property type="project" value="UniProtKB-KW"/>
</dbReference>
<dbReference type="SMART" id="SM00356">
    <property type="entry name" value="ZnF_C3H1"/>
    <property type="match status" value="2"/>
</dbReference>
<dbReference type="SUPFAM" id="SSF90229">
    <property type="entry name" value="CCCH zinc finger"/>
    <property type="match status" value="2"/>
</dbReference>
<proteinExistence type="predicted"/>
<dbReference type="PROSITE" id="PS50103">
    <property type="entry name" value="ZF_C3H1"/>
    <property type="match status" value="2"/>
</dbReference>
<evidence type="ECO:0000256" key="1">
    <source>
        <dbReference type="ARBA" id="ARBA00022723"/>
    </source>
</evidence>
<dbReference type="Proteomes" id="UP001055439">
    <property type="component" value="Chromosome 8"/>
</dbReference>
<dbReference type="AlphaFoldDB" id="A0A9E7HGU9"/>
<keyword evidence="3 5" id="KW-0862">Zinc</keyword>
<protein>
    <submittedName>
        <fullName evidence="8">Zinc finger protein</fullName>
    </submittedName>
</protein>
<evidence type="ECO:0000256" key="5">
    <source>
        <dbReference type="PROSITE-ProRule" id="PRU00723"/>
    </source>
</evidence>
<reference evidence="8" key="1">
    <citation type="submission" date="2022-05" db="EMBL/GenBank/DDBJ databases">
        <title>The Musa troglodytarum L. genome provides insights into the mechanism of non-climacteric behaviour and enrichment of carotenoids.</title>
        <authorList>
            <person name="Wang J."/>
        </authorList>
    </citation>
    <scope>NUCLEOTIDE SEQUENCE</scope>
    <source>
        <tissue evidence="8">Leaf</tissue>
    </source>
</reference>
<dbReference type="Gene3D" id="4.10.1000.10">
    <property type="entry name" value="Zinc finger, CCCH-type"/>
    <property type="match status" value="1"/>
</dbReference>
<dbReference type="OrthoDB" id="1652964at2759"/>
<dbReference type="GO" id="GO:0003677">
    <property type="term" value="F:DNA binding"/>
    <property type="evidence" value="ECO:0007669"/>
    <property type="project" value="UniProtKB-KW"/>
</dbReference>
<keyword evidence="1 5" id="KW-0479">Metal-binding</keyword>
<evidence type="ECO:0000259" key="7">
    <source>
        <dbReference type="PROSITE" id="PS50103"/>
    </source>
</evidence>
<keyword evidence="4" id="KW-0238">DNA-binding</keyword>
<sequence length="350" mass="38782">MEPFEPASEPPGQPRGDPETVSEGSMWKMELGSEEPPACPDRHGRPDCAYYMRTGTCGFGDGCRYNHPRDRRMAARAARTGSAEHQERTSRPACRYFVSHGSCKFGDTCKYEHPKPDGSVILASLNKHGYPLRPPTIAPSHQQYPVITSWEVARSSMLPASYVQGPYGPMLLFPGIMPDPGWSTFPVTPSPLMSTDGEQNAALEKEELQYDSAAQISRLHPVHTESYPMAASVSPSTNNQTENVLPDRLDEPDCQGHKRTGCSKLGSSCTSHHRTENIAPETSCVFSLIGHPLHPANKLERGHRKLVNIRPGESIPAKKIHLRSLGHFNPKPSRLKTTCFQTAYIQCKRR</sequence>
<feature type="domain" description="C3H1-type" evidence="7">
    <location>
        <begin position="88"/>
        <end position="116"/>
    </location>
</feature>
<dbReference type="InterPro" id="IPR050974">
    <property type="entry name" value="Plant_ZF_CCCH"/>
</dbReference>
<evidence type="ECO:0000256" key="4">
    <source>
        <dbReference type="ARBA" id="ARBA00023125"/>
    </source>
</evidence>